<dbReference type="CDD" id="cd00018">
    <property type="entry name" value="AP2"/>
    <property type="match status" value="1"/>
</dbReference>
<gene>
    <name evidence="8" type="ORF">DCAR_0102589</name>
</gene>
<evidence type="ECO:0000256" key="1">
    <source>
        <dbReference type="ARBA" id="ARBA00004123"/>
    </source>
</evidence>
<dbReference type="Gramene" id="KZN09830">
    <property type="protein sequence ID" value="KZN09830"/>
    <property type="gene ID" value="DCAR_002486"/>
</dbReference>
<reference evidence="8" key="1">
    <citation type="journal article" date="2016" name="Nat. Genet.">
        <title>A high-quality carrot genome assembly provides new insights into carotenoid accumulation and asterid genome evolution.</title>
        <authorList>
            <person name="Iorizzo M."/>
            <person name="Ellison S."/>
            <person name="Senalik D."/>
            <person name="Zeng P."/>
            <person name="Satapoomin P."/>
            <person name="Huang J."/>
            <person name="Bowman M."/>
            <person name="Iovene M."/>
            <person name="Sanseverino W."/>
            <person name="Cavagnaro P."/>
            <person name="Yildiz M."/>
            <person name="Macko-Podgorni A."/>
            <person name="Moranska E."/>
            <person name="Grzebelus E."/>
            <person name="Grzebelus D."/>
            <person name="Ashrafi H."/>
            <person name="Zheng Z."/>
            <person name="Cheng S."/>
            <person name="Spooner D."/>
            <person name="Van Deynze A."/>
            <person name="Simon P."/>
        </authorList>
    </citation>
    <scope>NUCLEOTIDE SEQUENCE</scope>
    <source>
        <tissue evidence="8">Leaf</tissue>
    </source>
</reference>
<evidence type="ECO:0000256" key="4">
    <source>
        <dbReference type="ARBA" id="ARBA00023125"/>
    </source>
</evidence>
<proteinExistence type="predicted"/>
<evidence type="ECO:0000256" key="7">
    <source>
        <dbReference type="SAM" id="MobiDB-lite"/>
    </source>
</evidence>
<protein>
    <submittedName>
        <fullName evidence="8">Uncharacterized protein</fullName>
    </submittedName>
</protein>
<evidence type="ECO:0000256" key="2">
    <source>
        <dbReference type="ARBA" id="ARBA00022821"/>
    </source>
</evidence>
<sequence>MCGGAIISDFERPPLTTGSRKVNKHDLWDQPGFASTLPQLSGSWTDHFDAKLPQLPLHGRPLKPKKIITKEEVSEEGEKLSQEGNKRSRKNKYRGIRQRPWGKWASEIRDPQKGVRVWLGTFSTPEEAARAYDEAAKRIRGDKARLNFPDDHPPEPVPLPPLAKKQCTPKAITEINSPNFSSPLMGMEFSTTFQPPNYCASHGADELELKDDHQVSNMESSLLGWEAEIMSQIGVTESDVYRWMMMDNLDQIANHLMQEFE</sequence>
<dbReference type="Proteomes" id="UP000077755">
    <property type="component" value="Chromosome 1"/>
</dbReference>
<dbReference type="KEGG" id="dcr:108206243"/>
<dbReference type="SUPFAM" id="SSF54171">
    <property type="entry name" value="DNA-binding domain"/>
    <property type="match status" value="1"/>
</dbReference>
<evidence type="ECO:0000313" key="9">
    <source>
        <dbReference type="Proteomes" id="UP000077755"/>
    </source>
</evidence>
<reference evidence="8" key="2">
    <citation type="submission" date="2022-03" db="EMBL/GenBank/DDBJ databases">
        <title>Draft title - Genomic analysis of global carrot germplasm unveils the trajectory of domestication and the origin of high carotenoid orange carrot.</title>
        <authorList>
            <person name="Iorizzo M."/>
            <person name="Ellison S."/>
            <person name="Senalik D."/>
            <person name="Macko-Podgorni A."/>
            <person name="Grzebelus D."/>
            <person name="Bostan H."/>
            <person name="Rolling W."/>
            <person name="Curaba J."/>
            <person name="Simon P."/>
        </authorList>
    </citation>
    <scope>NUCLEOTIDE SEQUENCE</scope>
    <source>
        <tissue evidence="8">Leaf</tissue>
    </source>
</reference>
<evidence type="ECO:0000256" key="6">
    <source>
        <dbReference type="ARBA" id="ARBA00023242"/>
    </source>
</evidence>
<dbReference type="GO" id="GO:0003677">
    <property type="term" value="F:DNA binding"/>
    <property type="evidence" value="ECO:0007669"/>
    <property type="project" value="UniProtKB-KW"/>
</dbReference>
<dbReference type="AlphaFoldDB" id="A0A169WSD5"/>
<feature type="compositionally biased region" description="Basic and acidic residues" evidence="7">
    <location>
        <begin position="144"/>
        <end position="154"/>
    </location>
</feature>
<organism evidence="8 9">
    <name type="scientific">Daucus carota subsp. sativus</name>
    <name type="common">Carrot</name>
    <dbReference type="NCBI Taxonomy" id="79200"/>
    <lineage>
        <taxon>Eukaryota</taxon>
        <taxon>Viridiplantae</taxon>
        <taxon>Streptophyta</taxon>
        <taxon>Embryophyta</taxon>
        <taxon>Tracheophyta</taxon>
        <taxon>Spermatophyta</taxon>
        <taxon>Magnoliopsida</taxon>
        <taxon>eudicotyledons</taxon>
        <taxon>Gunneridae</taxon>
        <taxon>Pentapetalae</taxon>
        <taxon>asterids</taxon>
        <taxon>campanulids</taxon>
        <taxon>Apiales</taxon>
        <taxon>Apiaceae</taxon>
        <taxon>Apioideae</taxon>
        <taxon>Scandiceae</taxon>
        <taxon>Daucinae</taxon>
        <taxon>Daucus</taxon>
        <taxon>Daucus sect. Daucus</taxon>
    </lineage>
</organism>
<dbReference type="Pfam" id="PF00847">
    <property type="entry name" value="AP2"/>
    <property type="match status" value="1"/>
</dbReference>
<feature type="region of interest" description="Disordered" evidence="7">
    <location>
        <begin position="70"/>
        <end position="94"/>
    </location>
</feature>
<dbReference type="EMBL" id="CP093343">
    <property type="protein sequence ID" value="WOG83414.1"/>
    <property type="molecule type" value="Genomic_DNA"/>
</dbReference>
<feature type="compositionally biased region" description="Basic and acidic residues" evidence="7">
    <location>
        <begin position="70"/>
        <end position="86"/>
    </location>
</feature>
<evidence type="ECO:0000256" key="5">
    <source>
        <dbReference type="ARBA" id="ARBA00023163"/>
    </source>
</evidence>
<dbReference type="InterPro" id="IPR044808">
    <property type="entry name" value="ERF_plant"/>
</dbReference>
<keyword evidence="5" id="KW-0804">Transcription</keyword>
<evidence type="ECO:0000256" key="3">
    <source>
        <dbReference type="ARBA" id="ARBA00023015"/>
    </source>
</evidence>
<dbReference type="Gene3D" id="3.30.730.10">
    <property type="entry name" value="AP2/ERF domain"/>
    <property type="match status" value="1"/>
</dbReference>
<dbReference type="InterPro" id="IPR001471">
    <property type="entry name" value="AP2/ERF_dom"/>
</dbReference>
<keyword evidence="2" id="KW-0611">Plant defense</keyword>
<evidence type="ECO:0000313" key="8">
    <source>
        <dbReference type="EMBL" id="WOG83414.1"/>
    </source>
</evidence>
<dbReference type="GO" id="GO:0003700">
    <property type="term" value="F:DNA-binding transcription factor activity"/>
    <property type="evidence" value="ECO:0007669"/>
    <property type="project" value="InterPro"/>
</dbReference>
<keyword evidence="3" id="KW-0805">Transcription regulation</keyword>
<dbReference type="FunFam" id="3.30.730.10:FF:000001">
    <property type="entry name" value="Ethylene-responsive transcription factor 2"/>
    <property type="match status" value="1"/>
</dbReference>
<dbReference type="InterPro" id="IPR016177">
    <property type="entry name" value="DNA-bd_dom_sf"/>
</dbReference>
<feature type="region of interest" description="Disordered" evidence="7">
    <location>
        <begin position="144"/>
        <end position="163"/>
    </location>
</feature>
<name>A0A169WSD5_DAUCS</name>
<dbReference type="PROSITE" id="PS51032">
    <property type="entry name" value="AP2_ERF"/>
    <property type="match status" value="1"/>
</dbReference>
<dbReference type="InterPro" id="IPR036955">
    <property type="entry name" value="AP2/ERF_dom_sf"/>
</dbReference>
<dbReference type="SMART" id="SM00380">
    <property type="entry name" value="AP2"/>
    <property type="match status" value="1"/>
</dbReference>
<dbReference type="PRINTS" id="PR00367">
    <property type="entry name" value="ETHRSPELEMNT"/>
</dbReference>
<dbReference type="GO" id="GO:0009873">
    <property type="term" value="P:ethylene-activated signaling pathway"/>
    <property type="evidence" value="ECO:0007669"/>
    <property type="project" value="InterPro"/>
</dbReference>
<dbReference type="PANTHER" id="PTHR31190">
    <property type="entry name" value="DNA-BINDING DOMAIN"/>
    <property type="match status" value="1"/>
</dbReference>
<keyword evidence="6" id="KW-0539">Nucleus</keyword>
<dbReference type="PANTHER" id="PTHR31190:SF142">
    <property type="entry name" value="ETHYLENE-RESPONSIVE TRANSCRIPTION FACTOR RAP2-3"/>
    <property type="match status" value="1"/>
</dbReference>
<dbReference type="OrthoDB" id="1932767at2759"/>
<keyword evidence="4" id="KW-0238">DNA-binding</keyword>
<keyword evidence="9" id="KW-1185">Reference proteome</keyword>
<comment type="subcellular location">
    <subcellularLocation>
        <location evidence="1">Nucleus</location>
    </subcellularLocation>
</comment>
<dbReference type="GO" id="GO:0006952">
    <property type="term" value="P:defense response"/>
    <property type="evidence" value="ECO:0007669"/>
    <property type="project" value="UniProtKB-KW"/>
</dbReference>
<accession>A0A169WSD5</accession>
<dbReference type="GO" id="GO:0005634">
    <property type="term" value="C:nucleus"/>
    <property type="evidence" value="ECO:0007669"/>
    <property type="project" value="UniProtKB-SubCell"/>
</dbReference>